<accession>A0A4C1ZG14</accession>
<keyword evidence="2" id="KW-1185">Reference proteome</keyword>
<dbReference type="OrthoDB" id="412981at2759"/>
<dbReference type="AlphaFoldDB" id="A0A4C1ZG14"/>
<evidence type="ECO:0000313" key="2">
    <source>
        <dbReference type="Proteomes" id="UP000299102"/>
    </source>
</evidence>
<dbReference type="EMBL" id="BGZK01001813">
    <property type="protein sequence ID" value="GBP86740.1"/>
    <property type="molecule type" value="Genomic_DNA"/>
</dbReference>
<dbReference type="Proteomes" id="UP000299102">
    <property type="component" value="Unassembled WGS sequence"/>
</dbReference>
<gene>
    <name evidence="1" type="ORF">EVAR_64527_1</name>
</gene>
<proteinExistence type="predicted"/>
<organism evidence="1 2">
    <name type="scientific">Eumeta variegata</name>
    <name type="common">Bagworm moth</name>
    <name type="synonym">Eumeta japonica</name>
    <dbReference type="NCBI Taxonomy" id="151549"/>
    <lineage>
        <taxon>Eukaryota</taxon>
        <taxon>Metazoa</taxon>
        <taxon>Ecdysozoa</taxon>
        <taxon>Arthropoda</taxon>
        <taxon>Hexapoda</taxon>
        <taxon>Insecta</taxon>
        <taxon>Pterygota</taxon>
        <taxon>Neoptera</taxon>
        <taxon>Endopterygota</taxon>
        <taxon>Lepidoptera</taxon>
        <taxon>Glossata</taxon>
        <taxon>Ditrysia</taxon>
        <taxon>Tineoidea</taxon>
        <taxon>Psychidae</taxon>
        <taxon>Oiketicinae</taxon>
        <taxon>Eumeta</taxon>
    </lineage>
</organism>
<sequence length="93" mass="10540">MAAQVEHDINQSRAARSVLRSVLRLHFSLLTTVALYKDYIHSRLTYAALAWYALCSTSQRKRIQTQQNIALPSKTKNWALSVAYACARSITPM</sequence>
<protein>
    <submittedName>
        <fullName evidence="1">Uncharacterized protein</fullName>
    </submittedName>
</protein>
<reference evidence="1 2" key="1">
    <citation type="journal article" date="2019" name="Commun. Biol.">
        <title>The bagworm genome reveals a unique fibroin gene that provides high tensile strength.</title>
        <authorList>
            <person name="Kono N."/>
            <person name="Nakamura H."/>
            <person name="Ohtoshi R."/>
            <person name="Tomita M."/>
            <person name="Numata K."/>
            <person name="Arakawa K."/>
        </authorList>
    </citation>
    <scope>NUCLEOTIDE SEQUENCE [LARGE SCALE GENOMIC DNA]</scope>
</reference>
<name>A0A4C1ZG14_EUMVA</name>
<comment type="caution">
    <text evidence="1">The sequence shown here is derived from an EMBL/GenBank/DDBJ whole genome shotgun (WGS) entry which is preliminary data.</text>
</comment>
<evidence type="ECO:0000313" key="1">
    <source>
        <dbReference type="EMBL" id="GBP86740.1"/>
    </source>
</evidence>